<reference evidence="4" key="1">
    <citation type="journal article" date="2020" name="Fungal Divers.">
        <title>Resolving the Mortierellaceae phylogeny through synthesis of multi-gene phylogenetics and phylogenomics.</title>
        <authorList>
            <person name="Vandepol N."/>
            <person name="Liber J."/>
            <person name="Desiro A."/>
            <person name="Na H."/>
            <person name="Kennedy M."/>
            <person name="Barry K."/>
            <person name="Grigoriev I.V."/>
            <person name="Miller A.N."/>
            <person name="O'Donnell K."/>
            <person name="Stajich J.E."/>
            <person name="Bonito G."/>
        </authorList>
    </citation>
    <scope>NUCLEOTIDE SEQUENCE</scope>
    <source>
        <strain evidence="4">KOD1015</strain>
    </source>
</reference>
<evidence type="ECO:0000313" key="5">
    <source>
        <dbReference type="Proteomes" id="UP000780801"/>
    </source>
</evidence>
<evidence type="ECO:0000256" key="2">
    <source>
        <dbReference type="SAM" id="MobiDB-lite"/>
    </source>
</evidence>
<feature type="region of interest" description="Disordered" evidence="2">
    <location>
        <begin position="30"/>
        <end position="50"/>
    </location>
</feature>
<dbReference type="Gene3D" id="3.40.50.1820">
    <property type="entry name" value="alpha/beta hydrolase"/>
    <property type="match status" value="1"/>
</dbReference>
<accession>A0A9P6G1Q5</accession>
<dbReference type="InterPro" id="IPR029058">
    <property type="entry name" value="AB_hydrolase_fold"/>
</dbReference>
<dbReference type="PANTHER" id="PTHR48081:SF33">
    <property type="entry name" value="KYNURENINE FORMAMIDASE"/>
    <property type="match status" value="1"/>
</dbReference>
<evidence type="ECO:0000259" key="3">
    <source>
        <dbReference type="Pfam" id="PF20434"/>
    </source>
</evidence>
<keyword evidence="5" id="KW-1185">Reference proteome</keyword>
<dbReference type="InterPro" id="IPR049492">
    <property type="entry name" value="BD-FAE-like_dom"/>
</dbReference>
<protein>
    <recommendedName>
        <fullName evidence="3">BD-FAE-like domain-containing protein</fullName>
    </recommendedName>
</protein>
<dbReference type="AlphaFoldDB" id="A0A9P6G1Q5"/>
<sequence>MHGCSSDVDFNHIRTHRKLDIHIPDHDISTPSEVNVDSPSIVTASRPSTSRSSHKAQLRPVVVFIYGGSWAFGSRRTYTLLGARLRQLGYIAVIPDYTVFPRGRSKEMEEDVRIAVQWTFENCRQYGGDPNRIYLMGHSAGAHLAALTVLKDCVRQTFVPESDNMPQIESSPVLMEIVKELTIESNSKNRLHEALPRLQGLMLCSGVYDISEHLEHEVMRGLEHISAMSRVMGGSALNFGKNSPTVIVQELLKLLGSANAFQTSGNERHVLDGTRQLIRAILPPKILVIHGEDDRTPNEYYNGVKGGSTTKDLSWDGSSTPSCRHYAKFKEAESLYAITYG</sequence>
<dbReference type="Pfam" id="PF20434">
    <property type="entry name" value="BD-FAE"/>
    <property type="match status" value="1"/>
</dbReference>
<feature type="domain" description="BD-FAE-like" evidence="3">
    <location>
        <begin position="55"/>
        <end position="154"/>
    </location>
</feature>
<gene>
    <name evidence="4" type="ORF">BGW38_000850</name>
</gene>
<dbReference type="OrthoDB" id="2410887at2759"/>
<dbReference type="Proteomes" id="UP000780801">
    <property type="component" value="Unassembled WGS sequence"/>
</dbReference>
<dbReference type="SUPFAM" id="SSF53474">
    <property type="entry name" value="alpha/beta-Hydrolases"/>
    <property type="match status" value="1"/>
</dbReference>
<dbReference type="InterPro" id="IPR050300">
    <property type="entry name" value="GDXG_lipolytic_enzyme"/>
</dbReference>
<dbReference type="PANTHER" id="PTHR48081">
    <property type="entry name" value="AB HYDROLASE SUPERFAMILY PROTEIN C4A8.06C"/>
    <property type="match status" value="1"/>
</dbReference>
<comment type="caution">
    <text evidence="4">The sequence shown here is derived from an EMBL/GenBank/DDBJ whole genome shotgun (WGS) entry which is preliminary data.</text>
</comment>
<name>A0A9P6G1Q5_9FUNG</name>
<evidence type="ECO:0000256" key="1">
    <source>
        <dbReference type="ARBA" id="ARBA00022801"/>
    </source>
</evidence>
<organism evidence="4 5">
    <name type="scientific">Lunasporangiospora selenospora</name>
    <dbReference type="NCBI Taxonomy" id="979761"/>
    <lineage>
        <taxon>Eukaryota</taxon>
        <taxon>Fungi</taxon>
        <taxon>Fungi incertae sedis</taxon>
        <taxon>Mucoromycota</taxon>
        <taxon>Mortierellomycotina</taxon>
        <taxon>Mortierellomycetes</taxon>
        <taxon>Mortierellales</taxon>
        <taxon>Mortierellaceae</taxon>
        <taxon>Lunasporangiospora</taxon>
    </lineage>
</organism>
<keyword evidence="1" id="KW-0378">Hydrolase</keyword>
<proteinExistence type="predicted"/>
<dbReference type="GO" id="GO:0004061">
    <property type="term" value="F:arylformamidase activity"/>
    <property type="evidence" value="ECO:0007669"/>
    <property type="project" value="TreeGrafter"/>
</dbReference>
<evidence type="ECO:0000313" key="4">
    <source>
        <dbReference type="EMBL" id="KAF9585765.1"/>
    </source>
</evidence>
<dbReference type="EMBL" id="JAABOA010000125">
    <property type="protein sequence ID" value="KAF9585765.1"/>
    <property type="molecule type" value="Genomic_DNA"/>
</dbReference>